<sequence>MSKSSPPEPNLRQWPPFYYIPIYILIVLVTTHIAAFLLAYAVLGPGILRQPIEVAISPPAIILFIAILIPFIPMLFRAFWPSNTPVSIGQETAEWHVCIESALQAFALEMSMRLDTEHPKNIDAIVQVSKMEFVRYLANPYDGGPLRWGFFSRRRHMLKMMTVLVCGLYFANEPFRDTFADVFGPLFGCLLAVFCCHTFGPLLWEIEWTMKLGGIARQIRRECIKNGRVKGSEEDVEKFAFAVDPEEMLQWWIQETCRACGDGHDILQSELSQLDGDW</sequence>
<dbReference type="OrthoDB" id="3561702at2759"/>
<feature type="transmembrane region" description="Helical" evidence="1">
    <location>
        <begin position="183"/>
        <end position="204"/>
    </location>
</feature>
<keyword evidence="1" id="KW-1133">Transmembrane helix</keyword>
<keyword evidence="3" id="KW-1185">Reference proteome</keyword>
<evidence type="ECO:0000313" key="3">
    <source>
        <dbReference type="Proteomes" id="UP000785200"/>
    </source>
</evidence>
<proteinExistence type="predicted"/>
<keyword evidence="1" id="KW-0472">Membrane</keyword>
<gene>
    <name evidence="2" type="ORF">D0Z07_8144</name>
</gene>
<keyword evidence="1" id="KW-0812">Transmembrane</keyword>
<dbReference type="EMBL" id="VNKQ01000016">
    <property type="protein sequence ID" value="KAG0646129.1"/>
    <property type="molecule type" value="Genomic_DNA"/>
</dbReference>
<dbReference type="AlphaFoldDB" id="A0A9P6VE92"/>
<evidence type="ECO:0000256" key="1">
    <source>
        <dbReference type="SAM" id="Phobius"/>
    </source>
</evidence>
<organism evidence="2 3">
    <name type="scientific">Hyphodiscus hymeniophilus</name>
    <dbReference type="NCBI Taxonomy" id="353542"/>
    <lineage>
        <taxon>Eukaryota</taxon>
        <taxon>Fungi</taxon>
        <taxon>Dikarya</taxon>
        <taxon>Ascomycota</taxon>
        <taxon>Pezizomycotina</taxon>
        <taxon>Leotiomycetes</taxon>
        <taxon>Helotiales</taxon>
        <taxon>Hyphodiscaceae</taxon>
        <taxon>Hyphodiscus</taxon>
    </lineage>
</organism>
<protein>
    <submittedName>
        <fullName evidence="2">Uncharacterized protein</fullName>
    </submittedName>
</protein>
<feature type="transmembrane region" description="Helical" evidence="1">
    <location>
        <begin position="20"/>
        <end position="43"/>
    </location>
</feature>
<feature type="transmembrane region" description="Helical" evidence="1">
    <location>
        <begin position="55"/>
        <end position="76"/>
    </location>
</feature>
<comment type="caution">
    <text evidence="2">The sequence shown here is derived from an EMBL/GenBank/DDBJ whole genome shotgun (WGS) entry which is preliminary data.</text>
</comment>
<evidence type="ECO:0000313" key="2">
    <source>
        <dbReference type="EMBL" id="KAG0646129.1"/>
    </source>
</evidence>
<dbReference type="Proteomes" id="UP000785200">
    <property type="component" value="Unassembled WGS sequence"/>
</dbReference>
<reference evidence="2" key="1">
    <citation type="submission" date="2019-07" db="EMBL/GenBank/DDBJ databases">
        <title>Hyphodiscus hymeniophilus genome sequencing and assembly.</title>
        <authorList>
            <person name="Kramer G."/>
            <person name="Nodwell J."/>
        </authorList>
    </citation>
    <scope>NUCLEOTIDE SEQUENCE</scope>
    <source>
        <strain evidence="2">ATCC 34498</strain>
    </source>
</reference>
<accession>A0A9P6VE92</accession>
<name>A0A9P6VE92_9HELO</name>